<dbReference type="Proteomes" id="UP000221165">
    <property type="component" value="Unassembled WGS sequence"/>
</dbReference>
<reference evidence="1 2" key="1">
    <citation type="journal article" date="2017" name="Int. J. Parasitol.">
        <title>The genome of the protozoan parasite Cystoisospora suis and a reverse vaccinology approach to identify vaccine candidates.</title>
        <authorList>
            <person name="Palmieri N."/>
            <person name="Shrestha A."/>
            <person name="Ruttkowski B."/>
            <person name="Beck T."/>
            <person name="Vogl C."/>
            <person name="Tomley F."/>
            <person name="Blake D.P."/>
            <person name="Joachim A."/>
        </authorList>
    </citation>
    <scope>NUCLEOTIDE SEQUENCE [LARGE SCALE GENOMIC DNA]</scope>
    <source>
        <strain evidence="1 2">Wien I</strain>
    </source>
</reference>
<dbReference type="GeneID" id="94432212"/>
<accession>A0A2C6K6V6</accession>
<dbReference type="VEuPathDB" id="ToxoDB:CSUI_008881"/>
<dbReference type="AlphaFoldDB" id="A0A2C6K6V6"/>
<dbReference type="EMBL" id="MIGC01005109">
    <property type="protein sequence ID" value="PHJ17300.1"/>
    <property type="molecule type" value="Genomic_DNA"/>
</dbReference>
<organism evidence="1 2">
    <name type="scientific">Cystoisospora suis</name>
    <dbReference type="NCBI Taxonomy" id="483139"/>
    <lineage>
        <taxon>Eukaryota</taxon>
        <taxon>Sar</taxon>
        <taxon>Alveolata</taxon>
        <taxon>Apicomplexa</taxon>
        <taxon>Conoidasida</taxon>
        <taxon>Coccidia</taxon>
        <taxon>Eucoccidiorida</taxon>
        <taxon>Eimeriorina</taxon>
        <taxon>Sarcocystidae</taxon>
        <taxon>Cystoisospora</taxon>
    </lineage>
</organism>
<name>A0A2C6K6V6_9APIC</name>
<evidence type="ECO:0000313" key="2">
    <source>
        <dbReference type="Proteomes" id="UP000221165"/>
    </source>
</evidence>
<sequence>ITRNLHISQLLLGANASASAMRVSFPRSLSSASHQRNTFVCRFFLLHVK</sequence>
<evidence type="ECO:0000313" key="1">
    <source>
        <dbReference type="EMBL" id="PHJ17300.1"/>
    </source>
</evidence>
<proteinExistence type="predicted"/>
<protein>
    <submittedName>
        <fullName evidence="1">Uncharacterized protein</fullName>
    </submittedName>
</protein>
<dbReference type="RefSeq" id="XP_067919025.1">
    <property type="nucleotide sequence ID" value="XM_068069001.1"/>
</dbReference>
<gene>
    <name evidence="1" type="ORF">CSUI_008881</name>
</gene>
<keyword evidence="2" id="KW-1185">Reference proteome</keyword>
<comment type="caution">
    <text evidence="1">The sequence shown here is derived from an EMBL/GenBank/DDBJ whole genome shotgun (WGS) entry which is preliminary data.</text>
</comment>
<feature type="non-terminal residue" evidence="1">
    <location>
        <position position="1"/>
    </location>
</feature>